<dbReference type="Gene3D" id="3.10.20.300">
    <property type="entry name" value="mk0293 like domain"/>
    <property type="match status" value="1"/>
</dbReference>
<comment type="caution">
    <text evidence="1">The sequence shown here is derived from an EMBL/GenBank/DDBJ whole genome shotgun (WGS) entry which is preliminary data.</text>
</comment>
<dbReference type="AlphaFoldDB" id="A0A6V8PBM3"/>
<sequence length="46" mass="5305">EYEDCAQAARKTGKPLKEIYREVISEARKNLQEETSKKPDQNPSPQ</sequence>
<feature type="non-terminal residue" evidence="1">
    <location>
        <position position="1"/>
    </location>
</feature>
<keyword evidence="2" id="KW-1185">Reference proteome</keyword>
<dbReference type="Proteomes" id="UP000591948">
    <property type="component" value="Unassembled WGS sequence"/>
</dbReference>
<accession>A0A6V8PBM3</accession>
<reference evidence="1 2" key="1">
    <citation type="journal article" date="2020" name="Front. Microbiol.">
        <title>Single-cell genomics of novel Actinobacteria with the Wood-Ljungdahl pathway discovered in a serpentinizing system.</title>
        <authorList>
            <person name="Merino N."/>
            <person name="Kawai M."/>
            <person name="Boyd E.S."/>
            <person name="Colman D.R."/>
            <person name="McGlynn S.E."/>
            <person name="Nealson K.H."/>
            <person name="Kurokawa K."/>
            <person name="Hongoh Y."/>
        </authorList>
    </citation>
    <scope>NUCLEOTIDE SEQUENCE [LARGE SCALE GENOMIC DNA]</scope>
    <source>
        <strain evidence="1 2">S33</strain>
    </source>
</reference>
<name>A0A6V8PBM3_9ACTN</name>
<evidence type="ECO:0000313" key="2">
    <source>
        <dbReference type="Proteomes" id="UP000591948"/>
    </source>
</evidence>
<organism evidence="1 2">
    <name type="scientific">Candidatus Hakubella thermalkaliphila</name>
    <dbReference type="NCBI Taxonomy" id="2754717"/>
    <lineage>
        <taxon>Bacteria</taxon>
        <taxon>Bacillati</taxon>
        <taxon>Actinomycetota</taxon>
        <taxon>Actinomycetota incertae sedis</taxon>
        <taxon>Candidatus Hakubellales</taxon>
        <taxon>Candidatus Hakubellaceae</taxon>
        <taxon>Candidatus Hakubella</taxon>
    </lineage>
</organism>
<evidence type="ECO:0000313" key="1">
    <source>
        <dbReference type="EMBL" id="GFP28266.1"/>
    </source>
</evidence>
<gene>
    <name evidence="1" type="ORF">HKBW3S33_01681</name>
</gene>
<proteinExistence type="predicted"/>
<protein>
    <submittedName>
        <fullName evidence="1">Pyridinium-3,5-bisthiocarboxylic acid mononucleotide nickel chelatase</fullName>
    </submittedName>
</protein>
<dbReference type="EMBL" id="BLRY01000159">
    <property type="protein sequence ID" value="GFP28266.1"/>
    <property type="molecule type" value="Genomic_DNA"/>
</dbReference>